<protein>
    <recommendedName>
        <fullName evidence="7">Cadherin domain-containing protein</fullName>
    </recommendedName>
</protein>
<dbReference type="CDD" id="cd11304">
    <property type="entry name" value="Cadherin_repeat"/>
    <property type="match status" value="1"/>
</dbReference>
<evidence type="ECO:0000256" key="6">
    <source>
        <dbReference type="SAM" id="MobiDB-lite"/>
    </source>
</evidence>
<dbReference type="PROSITE" id="PS50268">
    <property type="entry name" value="CADHERIN_2"/>
    <property type="match status" value="1"/>
</dbReference>
<dbReference type="EMBL" id="JAHRIP010060987">
    <property type="protein sequence ID" value="MEQ2305045.1"/>
    <property type="molecule type" value="Genomic_DNA"/>
</dbReference>
<dbReference type="InterPro" id="IPR015919">
    <property type="entry name" value="Cadherin-like_sf"/>
</dbReference>
<evidence type="ECO:0000259" key="7">
    <source>
        <dbReference type="PROSITE" id="PS50268"/>
    </source>
</evidence>
<name>A0ABV0ZHI4_9TELE</name>
<keyword evidence="4" id="KW-0472">Membrane</keyword>
<dbReference type="PANTHER" id="PTHR24027:SF319">
    <property type="entry name" value="CADHERIN-1"/>
    <property type="match status" value="1"/>
</dbReference>
<comment type="caution">
    <text evidence="8">The sequence shown here is derived from an EMBL/GenBank/DDBJ whole genome shotgun (WGS) entry which is preliminary data.</text>
</comment>
<feature type="compositionally biased region" description="Polar residues" evidence="6">
    <location>
        <begin position="22"/>
        <end position="34"/>
    </location>
</feature>
<feature type="domain" description="Cadherin" evidence="7">
    <location>
        <begin position="265"/>
        <end position="331"/>
    </location>
</feature>
<feature type="non-terminal residue" evidence="8">
    <location>
        <position position="332"/>
    </location>
</feature>
<keyword evidence="3 5" id="KW-0106">Calcium</keyword>
<accession>A0ABV0ZHI4</accession>
<feature type="region of interest" description="Disordered" evidence="6">
    <location>
        <begin position="15"/>
        <end position="49"/>
    </location>
</feature>
<evidence type="ECO:0000313" key="9">
    <source>
        <dbReference type="Proteomes" id="UP001469553"/>
    </source>
</evidence>
<dbReference type="PANTHER" id="PTHR24027">
    <property type="entry name" value="CADHERIN-23"/>
    <property type="match status" value="1"/>
</dbReference>
<evidence type="ECO:0000256" key="1">
    <source>
        <dbReference type="ARBA" id="ARBA00004370"/>
    </source>
</evidence>
<comment type="subcellular location">
    <subcellularLocation>
        <location evidence="1">Membrane</location>
    </subcellularLocation>
</comment>
<evidence type="ECO:0000256" key="4">
    <source>
        <dbReference type="ARBA" id="ARBA00023136"/>
    </source>
</evidence>
<keyword evidence="2" id="KW-0677">Repeat</keyword>
<proteinExistence type="predicted"/>
<dbReference type="Proteomes" id="UP001469553">
    <property type="component" value="Unassembled WGS sequence"/>
</dbReference>
<dbReference type="InterPro" id="IPR039808">
    <property type="entry name" value="Cadherin"/>
</dbReference>
<keyword evidence="9" id="KW-1185">Reference proteome</keyword>
<dbReference type="Pfam" id="PF00028">
    <property type="entry name" value="Cadherin"/>
    <property type="match status" value="1"/>
</dbReference>
<evidence type="ECO:0000256" key="2">
    <source>
        <dbReference type="ARBA" id="ARBA00022737"/>
    </source>
</evidence>
<dbReference type="SUPFAM" id="SSF49313">
    <property type="entry name" value="Cadherin-like"/>
    <property type="match status" value="1"/>
</dbReference>
<evidence type="ECO:0000256" key="3">
    <source>
        <dbReference type="ARBA" id="ARBA00022837"/>
    </source>
</evidence>
<sequence length="332" mass="36788">MRDGRIEEILEVLLPPADNVPSRGQQPPTPTVNSVGKALLPPPEAPDGLPESLRGQPVVLLHGLTELLPGPTFCLCHSPGRSTLGPTVPVSRLRSPTSQPQPIGLLLQLDRVPYCWCPPPRSGIAAATGTTDLTAAASTIDAENMVHSDSMSPTSLGIWSKLSRRLMTVVLLFIQVKRQVVFHDQPQHFVIHSLNTQGQKTSVPVMVFYQRLNHKNNNQPCNHTELGSANNTQDTADEEVPILHFPKSFKGMKRIKRDWILPPLSVPENSRGPYPLFLAQIRSDRHINKRIEYKITGPGANQHPIGLFTMNKNSGDLYVTEELDREKQNSYK</sequence>
<gene>
    <name evidence="8" type="ORF">AMECASPLE_033504</name>
</gene>
<evidence type="ECO:0000313" key="8">
    <source>
        <dbReference type="EMBL" id="MEQ2305045.1"/>
    </source>
</evidence>
<organism evidence="8 9">
    <name type="scientific">Ameca splendens</name>
    <dbReference type="NCBI Taxonomy" id="208324"/>
    <lineage>
        <taxon>Eukaryota</taxon>
        <taxon>Metazoa</taxon>
        <taxon>Chordata</taxon>
        <taxon>Craniata</taxon>
        <taxon>Vertebrata</taxon>
        <taxon>Euteleostomi</taxon>
        <taxon>Actinopterygii</taxon>
        <taxon>Neopterygii</taxon>
        <taxon>Teleostei</taxon>
        <taxon>Neoteleostei</taxon>
        <taxon>Acanthomorphata</taxon>
        <taxon>Ovalentaria</taxon>
        <taxon>Atherinomorphae</taxon>
        <taxon>Cyprinodontiformes</taxon>
        <taxon>Goodeidae</taxon>
        <taxon>Ameca</taxon>
    </lineage>
</organism>
<dbReference type="InterPro" id="IPR002126">
    <property type="entry name" value="Cadherin-like_dom"/>
</dbReference>
<evidence type="ECO:0000256" key="5">
    <source>
        <dbReference type="PROSITE-ProRule" id="PRU00043"/>
    </source>
</evidence>
<dbReference type="Gene3D" id="2.60.40.60">
    <property type="entry name" value="Cadherins"/>
    <property type="match status" value="1"/>
</dbReference>
<reference evidence="8 9" key="1">
    <citation type="submission" date="2021-06" db="EMBL/GenBank/DDBJ databases">
        <authorList>
            <person name="Palmer J.M."/>
        </authorList>
    </citation>
    <scope>NUCLEOTIDE SEQUENCE [LARGE SCALE GENOMIC DNA]</scope>
    <source>
        <strain evidence="8 9">AS_MEX2019</strain>
        <tissue evidence="8">Muscle</tissue>
    </source>
</reference>